<reference evidence="2" key="1">
    <citation type="submission" date="2020-07" db="EMBL/GenBank/DDBJ databases">
        <title>Multicomponent nature underlies the extraordinary mechanical properties of spider dragline silk.</title>
        <authorList>
            <person name="Kono N."/>
            <person name="Nakamura H."/>
            <person name="Mori M."/>
            <person name="Yoshida Y."/>
            <person name="Ohtoshi R."/>
            <person name="Malay A.D."/>
            <person name="Moran D.A.P."/>
            <person name="Tomita M."/>
            <person name="Numata K."/>
            <person name="Arakawa K."/>
        </authorList>
    </citation>
    <scope>NUCLEOTIDE SEQUENCE</scope>
</reference>
<feature type="transmembrane region" description="Helical" evidence="1">
    <location>
        <begin position="180"/>
        <end position="202"/>
    </location>
</feature>
<feature type="transmembrane region" description="Helical" evidence="1">
    <location>
        <begin position="67"/>
        <end position="91"/>
    </location>
</feature>
<keyword evidence="1" id="KW-0472">Membrane</keyword>
<gene>
    <name evidence="2" type="primary">AVEN_56834_1</name>
    <name evidence="2" type="ORF">TNCT_616421</name>
</gene>
<keyword evidence="1" id="KW-1133">Transmembrane helix</keyword>
<comment type="caution">
    <text evidence="2">The sequence shown here is derived from an EMBL/GenBank/DDBJ whole genome shotgun (WGS) entry which is preliminary data.</text>
</comment>
<dbReference type="Proteomes" id="UP000887116">
    <property type="component" value="Unassembled WGS sequence"/>
</dbReference>
<name>A0A8X6H948_TRICU</name>
<feature type="transmembrane region" description="Helical" evidence="1">
    <location>
        <begin position="133"/>
        <end position="149"/>
    </location>
</feature>
<feature type="transmembrane region" description="Helical" evidence="1">
    <location>
        <begin position="247"/>
        <end position="272"/>
    </location>
</feature>
<dbReference type="AlphaFoldDB" id="A0A8X6H948"/>
<sequence>MNGFKKMEFAAIPEDGMKLRKDYNNIERKLYILKDTLSAPLFVILLISFCDLYAGSSTALYKRVSTFFLVQLDCNFLPGVATILFVTLFNAKIPKCMMRIKTTVAFLRDKYEFSSVSKGKEITIFNRIIKKDIVYLSAGAAGLFIYLTYGKEDELANVWTHRYQINEINYLRIVNFMGEYMHYTIYLQYPCLFVVSISVLVYRYGLILLQFNSDLTNMDFVAIPTKCRELVDIYKGIEKKIRLLKDFLSTSLFIMLVNSFLNFYTCLSTAFLRSNPPHYVLEAVCSAFTGIFTITTLTIFLSRIPETMMTIKTTLGPLIEEYQCCLNRGKEIYLLERMEKKDIIYLTACNIIYFKKTFLLSAFGTVFTYGLIIVNIK</sequence>
<dbReference type="EMBL" id="BMAO01000829">
    <property type="protein sequence ID" value="GFQ69497.1"/>
    <property type="molecule type" value="Genomic_DNA"/>
</dbReference>
<accession>A0A8X6H948</accession>
<feature type="transmembrane region" description="Helical" evidence="1">
    <location>
        <begin position="358"/>
        <end position="376"/>
    </location>
</feature>
<proteinExistence type="predicted"/>
<keyword evidence="3" id="KW-1185">Reference proteome</keyword>
<evidence type="ECO:0000313" key="3">
    <source>
        <dbReference type="Proteomes" id="UP000887116"/>
    </source>
</evidence>
<organism evidence="2 3">
    <name type="scientific">Trichonephila clavata</name>
    <name type="common">Joro spider</name>
    <name type="synonym">Nephila clavata</name>
    <dbReference type="NCBI Taxonomy" id="2740835"/>
    <lineage>
        <taxon>Eukaryota</taxon>
        <taxon>Metazoa</taxon>
        <taxon>Ecdysozoa</taxon>
        <taxon>Arthropoda</taxon>
        <taxon>Chelicerata</taxon>
        <taxon>Arachnida</taxon>
        <taxon>Araneae</taxon>
        <taxon>Araneomorphae</taxon>
        <taxon>Entelegynae</taxon>
        <taxon>Araneoidea</taxon>
        <taxon>Nephilidae</taxon>
        <taxon>Trichonephila</taxon>
    </lineage>
</organism>
<feature type="transmembrane region" description="Helical" evidence="1">
    <location>
        <begin position="278"/>
        <end position="302"/>
    </location>
</feature>
<evidence type="ECO:0000256" key="1">
    <source>
        <dbReference type="SAM" id="Phobius"/>
    </source>
</evidence>
<keyword evidence="1" id="KW-0812">Transmembrane</keyword>
<evidence type="ECO:0000313" key="2">
    <source>
        <dbReference type="EMBL" id="GFQ69497.1"/>
    </source>
</evidence>
<feature type="transmembrane region" description="Helical" evidence="1">
    <location>
        <begin position="37"/>
        <end position="55"/>
    </location>
</feature>
<protein>
    <submittedName>
        <fullName evidence="2">Uncharacterized protein</fullName>
    </submittedName>
</protein>